<dbReference type="PIRSF" id="PIRSF019169">
    <property type="entry name" value="PilM"/>
    <property type="match status" value="1"/>
</dbReference>
<keyword evidence="2" id="KW-1185">Reference proteome</keyword>
<sequence length="317" mass="34410">MEPLERGWVNEGHVEKFDEVAEALRRLVKKSGSRTKNVAMALPGFAVITKKINLPADLTDDELEVQVESEAAQYIPFPLAEVSLDFCVIGPSPNLPDYVEVLLAASRKEKVSDRQGLAEAAGLNPVVVDVESFAARLAASRAIERLPNRGRDMLIALFEIGAQTSRLQVIRNDEMIYERDQNFGGAQLTNQIARHYGIPFEEAETKKRQGALPPDFPEAVLAPFMEEMGQDIGRALQFFFTSTPHNKVDHVLISGGSAALPGLDVAIMNQTAFPCKVVNPFEGMVLSAAAQASVGRGGVDGTAYLVATGLAMRRFAS</sequence>
<accession>A0A4R6UBK2</accession>
<dbReference type="InterPro" id="IPR050696">
    <property type="entry name" value="FtsA/MreB"/>
</dbReference>
<dbReference type="PANTHER" id="PTHR32432">
    <property type="entry name" value="CELL DIVISION PROTEIN FTSA-RELATED"/>
    <property type="match status" value="1"/>
</dbReference>
<dbReference type="NCBIfam" id="TIGR01175">
    <property type="entry name" value="pilM"/>
    <property type="match status" value="1"/>
</dbReference>
<dbReference type="EMBL" id="SNYL01000007">
    <property type="protein sequence ID" value="TDQ43302.1"/>
    <property type="molecule type" value="Genomic_DNA"/>
</dbReference>
<evidence type="ECO:0000313" key="1">
    <source>
        <dbReference type="EMBL" id="TDQ43302.1"/>
    </source>
</evidence>
<proteinExistence type="predicted"/>
<name>A0A4R6UBK2_9BURK</name>
<dbReference type="Proteomes" id="UP000295510">
    <property type="component" value="Unassembled WGS sequence"/>
</dbReference>
<reference evidence="1 2" key="1">
    <citation type="submission" date="2019-03" db="EMBL/GenBank/DDBJ databases">
        <title>Genomic Encyclopedia of Type Strains, Phase IV (KMG-IV): sequencing the most valuable type-strain genomes for metagenomic binning, comparative biology and taxonomic classification.</title>
        <authorList>
            <person name="Goeker M."/>
        </authorList>
    </citation>
    <scope>NUCLEOTIDE SEQUENCE [LARGE SCALE GENOMIC DNA]</scope>
    <source>
        <strain evidence="1 2">DSM 19605</strain>
    </source>
</reference>
<dbReference type="CDD" id="cd24049">
    <property type="entry name" value="ASKHA_NBD_PilM"/>
    <property type="match status" value="1"/>
</dbReference>
<dbReference type="Gene3D" id="3.30.1490.300">
    <property type="match status" value="1"/>
</dbReference>
<protein>
    <submittedName>
        <fullName evidence="1">Type IV pilus assembly protein PilM</fullName>
    </submittedName>
</protein>
<dbReference type="AlphaFoldDB" id="A0A4R6UBK2"/>
<dbReference type="SUPFAM" id="SSF53067">
    <property type="entry name" value="Actin-like ATPase domain"/>
    <property type="match status" value="2"/>
</dbReference>
<dbReference type="PANTHER" id="PTHR32432:SF3">
    <property type="entry name" value="ETHANOLAMINE UTILIZATION PROTEIN EUTJ"/>
    <property type="match status" value="1"/>
</dbReference>
<dbReference type="InterPro" id="IPR005883">
    <property type="entry name" value="PilM"/>
</dbReference>
<evidence type="ECO:0000313" key="2">
    <source>
        <dbReference type="Proteomes" id="UP000295510"/>
    </source>
</evidence>
<dbReference type="InterPro" id="IPR043129">
    <property type="entry name" value="ATPase_NBD"/>
</dbReference>
<organism evidence="1 2">
    <name type="scientific">Tepidicella xavieri</name>
    <dbReference type="NCBI Taxonomy" id="360241"/>
    <lineage>
        <taxon>Bacteria</taxon>
        <taxon>Pseudomonadati</taxon>
        <taxon>Pseudomonadota</taxon>
        <taxon>Betaproteobacteria</taxon>
        <taxon>Burkholderiales</taxon>
        <taxon>Tepidicella</taxon>
    </lineage>
</organism>
<dbReference type="Gene3D" id="3.30.420.40">
    <property type="match status" value="2"/>
</dbReference>
<gene>
    <name evidence="1" type="ORF">DFR43_10770</name>
</gene>
<dbReference type="Pfam" id="PF11104">
    <property type="entry name" value="PilM_2"/>
    <property type="match status" value="1"/>
</dbReference>
<comment type="caution">
    <text evidence="1">The sequence shown here is derived from an EMBL/GenBank/DDBJ whole genome shotgun (WGS) entry which is preliminary data.</text>
</comment>